<evidence type="ECO:0000256" key="1">
    <source>
        <dbReference type="SAM" id="MobiDB-lite"/>
    </source>
</evidence>
<dbReference type="Proteomes" id="UP000826271">
    <property type="component" value="Unassembled WGS sequence"/>
</dbReference>
<feature type="region of interest" description="Disordered" evidence="1">
    <location>
        <begin position="23"/>
        <end position="61"/>
    </location>
</feature>
<proteinExistence type="predicted"/>
<dbReference type="AlphaFoldDB" id="A0AAV6YE93"/>
<evidence type="ECO:0008006" key="4">
    <source>
        <dbReference type="Google" id="ProtNLM"/>
    </source>
</evidence>
<sequence length="306" mass="34733">MLTSLSSMSSIQDLSLSQVGELVPQGSLSPSQTDVNIPQTPSSGADSNTQKSVRGPTRGIALRKLNKKNKDKLIIHIDLVQRRAVDSVESAKLSSKLGQIARESLPVPNKWKNFKKTELMAAFTQLDMNLKIDNPTEENIEDVMVILKNRCRTQRHKLNKHFKKFCSVEEAIRNKPSFGGLTQKNWETLCTTHFNDPKYQEGCNINKQNRSKMTTNHNQGSRSFVVARHMLVEMEKRRIDAETRGEVVDVDKIVDDTLGKRTLIESYRTSVVQIQRMVTEGERANEAACPFRFEFILLVLKNISYV</sequence>
<evidence type="ECO:0000313" key="2">
    <source>
        <dbReference type="EMBL" id="KAG8391246.1"/>
    </source>
</evidence>
<feature type="compositionally biased region" description="Polar residues" evidence="1">
    <location>
        <begin position="26"/>
        <end position="52"/>
    </location>
</feature>
<dbReference type="EMBL" id="WHWC01000001">
    <property type="protein sequence ID" value="KAG8391246.1"/>
    <property type="molecule type" value="Genomic_DNA"/>
</dbReference>
<protein>
    <recommendedName>
        <fullName evidence="4">THAP-type domain-containing protein</fullName>
    </recommendedName>
</protein>
<evidence type="ECO:0000313" key="3">
    <source>
        <dbReference type="Proteomes" id="UP000826271"/>
    </source>
</evidence>
<reference evidence="2" key="1">
    <citation type="submission" date="2019-10" db="EMBL/GenBank/DDBJ databases">
        <authorList>
            <person name="Zhang R."/>
            <person name="Pan Y."/>
            <person name="Wang J."/>
            <person name="Ma R."/>
            <person name="Yu S."/>
        </authorList>
    </citation>
    <scope>NUCLEOTIDE SEQUENCE</scope>
    <source>
        <strain evidence="2">LA-IB0</strain>
        <tissue evidence="2">Leaf</tissue>
    </source>
</reference>
<organism evidence="2 3">
    <name type="scientific">Buddleja alternifolia</name>
    <dbReference type="NCBI Taxonomy" id="168488"/>
    <lineage>
        <taxon>Eukaryota</taxon>
        <taxon>Viridiplantae</taxon>
        <taxon>Streptophyta</taxon>
        <taxon>Embryophyta</taxon>
        <taxon>Tracheophyta</taxon>
        <taxon>Spermatophyta</taxon>
        <taxon>Magnoliopsida</taxon>
        <taxon>eudicotyledons</taxon>
        <taxon>Gunneridae</taxon>
        <taxon>Pentapetalae</taxon>
        <taxon>asterids</taxon>
        <taxon>lamiids</taxon>
        <taxon>Lamiales</taxon>
        <taxon>Scrophulariaceae</taxon>
        <taxon>Buddlejeae</taxon>
        <taxon>Buddleja</taxon>
    </lineage>
</organism>
<comment type="caution">
    <text evidence="2">The sequence shown here is derived from an EMBL/GenBank/DDBJ whole genome shotgun (WGS) entry which is preliminary data.</text>
</comment>
<dbReference type="PANTHER" id="PTHR33063">
    <property type="entry name" value="OS02G0583500 PROTEIN"/>
    <property type="match status" value="1"/>
</dbReference>
<gene>
    <name evidence="2" type="ORF">BUALT_Bualt01G0168100</name>
</gene>
<accession>A0AAV6YE93</accession>
<name>A0AAV6YE93_9LAMI</name>
<dbReference type="PANTHER" id="PTHR33063:SF13">
    <property type="entry name" value="OS02G0583500 PROTEIN"/>
    <property type="match status" value="1"/>
</dbReference>
<keyword evidence="3" id="KW-1185">Reference proteome</keyword>